<evidence type="ECO:0000313" key="1">
    <source>
        <dbReference type="EMBL" id="MST97838.1"/>
    </source>
</evidence>
<dbReference type="SUPFAM" id="SSF49344">
    <property type="entry name" value="CBD9-like"/>
    <property type="match status" value="1"/>
</dbReference>
<dbReference type="GO" id="GO:0004553">
    <property type="term" value="F:hydrolase activity, hydrolyzing O-glycosyl compounds"/>
    <property type="evidence" value="ECO:0007669"/>
    <property type="project" value="TreeGrafter"/>
</dbReference>
<dbReference type="Proteomes" id="UP000435649">
    <property type="component" value="Unassembled WGS sequence"/>
</dbReference>
<reference evidence="1 2" key="1">
    <citation type="submission" date="2019-08" db="EMBL/GenBank/DDBJ databases">
        <title>In-depth cultivation of the pig gut microbiome towards novel bacterial diversity and tailored functional studies.</title>
        <authorList>
            <person name="Wylensek D."/>
            <person name="Hitch T.C.A."/>
            <person name="Clavel T."/>
        </authorList>
    </citation>
    <scope>NUCLEOTIDE SEQUENCE [LARGE SCALE GENOMIC DNA]</scope>
    <source>
        <strain evidence="1 2">BBE-744-WT-12</strain>
    </source>
</reference>
<dbReference type="InterPro" id="IPR017853">
    <property type="entry name" value="GH"/>
</dbReference>
<accession>A0A844G5T0</accession>
<proteinExistence type="predicted"/>
<gene>
    <name evidence="1" type="ORF">FYJ85_12400</name>
</gene>
<dbReference type="PANTHER" id="PTHR12631:SF10">
    <property type="entry name" value="BETA-XYLOSIDASE-LIKE PROTEIN-RELATED"/>
    <property type="match status" value="1"/>
</dbReference>
<keyword evidence="2" id="KW-1185">Reference proteome</keyword>
<dbReference type="EMBL" id="VUNS01000013">
    <property type="protein sequence ID" value="MST97838.1"/>
    <property type="molecule type" value="Genomic_DNA"/>
</dbReference>
<dbReference type="Gene3D" id="3.20.20.80">
    <property type="entry name" value="Glycosidases"/>
    <property type="match status" value="1"/>
</dbReference>
<protein>
    <recommendedName>
        <fullName evidence="3">Carbohydrate binding protein with CBM9 domain</fullName>
    </recommendedName>
</protein>
<dbReference type="RefSeq" id="WP_154418940.1">
    <property type="nucleotide sequence ID" value="NZ_VUNS01000013.1"/>
</dbReference>
<comment type="caution">
    <text evidence="1">The sequence shown here is derived from an EMBL/GenBank/DDBJ whole genome shotgun (WGS) entry which is preliminary data.</text>
</comment>
<dbReference type="Gene3D" id="2.60.40.1190">
    <property type="match status" value="1"/>
</dbReference>
<dbReference type="PANTHER" id="PTHR12631">
    <property type="entry name" value="ALPHA-L-IDURONIDASE"/>
    <property type="match status" value="1"/>
</dbReference>
<dbReference type="AlphaFoldDB" id="A0A844G5T0"/>
<dbReference type="CDD" id="cd09621">
    <property type="entry name" value="CBM9_like_5"/>
    <property type="match status" value="1"/>
</dbReference>
<dbReference type="SUPFAM" id="SSF51445">
    <property type="entry name" value="(Trans)glycosidases"/>
    <property type="match status" value="1"/>
</dbReference>
<name>A0A844G5T0_9BACT</name>
<evidence type="ECO:0000313" key="2">
    <source>
        <dbReference type="Proteomes" id="UP000435649"/>
    </source>
</evidence>
<evidence type="ECO:0008006" key="3">
    <source>
        <dbReference type="Google" id="ProtNLM"/>
    </source>
</evidence>
<dbReference type="InterPro" id="IPR051923">
    <property type="entry name" value="Glycosyl_Hydrolase_39"/>
</dbReference>
<sequence length="641" mass="71423">MKKHLLAAIFAPLLGICGGAEPDFHAGVCTHFAQNKGDAAANLDLVAQAGITSIRDEVSWAMTERKKGELKVPGFFADYLEEAARRDIRPLVILNYGNRFYDKGNYPVTPESIEGYKRYCGEIVRFSGGRVRLFQLWNEWDGGCGMSSLGFGRGKAAGYVKMLKEVYPQLKKIAPEATFIAGSVCTGETFFEELLKLGMLDFCDAVSFHAYNYNTGDSTAEAWFARMQKLGALIRRYNRGADKPLYITEIGWPNHTTETGSTEWESAVKLARLYLYARQLPFIKGVWYYDFQDDGWKHGHHENNFGLVRPDLTPKTSYFALKSLARRLSFGKPTGSEEFDGGSLFRFEGEEGPFWAVVNRSEDHDLQLVFESGDPSLPLTVEVVGSAPVTRPWGYRDWPNRERNVNPNRIAVTVGEMPVLLSGNLDRVRIAAIRKHPFPRSSRPGKIRLQLPRSCAEAVPQGEKTVPTAFRDYRKLAGTAHGGAADLAATFESSYDRENLRLTVTVTDDVFHQPESNIANAWRGDGIQLAFRTFRKNGGSSRTELDAALIGGKAALFLREAQGDRSKTPECAIERQGNRTVYRFRIPARLLGAEAFEPGGMLTCAFLVNDNDGAGRKGFLTWGDGIGITKNPDRYNLLIFK</sequence>
<organism evidence="1 2">
    <name type="scientific">Victivallis lenta</name>
    <dbReference type="NCBI Taxonomy" id="2606640"/>
    <lineage>
        <taxon>Bacteria</taxon>
        <taxon>Pseudomonadati</taxon>
        <taxon>Lentisphaerota</taxon>
        <taxon>Lentisphaeria</taxon>
        <taxon>Victivallales</taxon>
        <taxon>Victivallaceae</taxon>
        <taxon>Victivallis</taxon>
    </lineage>
</organism>